<comment type="caution">
    <text evidence="10">The sequence shown here is derived from an EMBL/GenBank/DDBJ whole genome shotgun (WGS) entry which is preliminary data.</text>
</comment>
<feature type="domain" description="G-protein coupled receptors family 1 profile" evidence="9">
    <location>
        <begin position="1"/>
        <end position="221"/>
    </location>
</feature>
<feature type="transmembrane region" description="Helical" evidence="8">
    <location>
        <begin position="202"/>
        <end position="223"/>
    </location>
</feature>
<dbReference type="GO" id="GO:0005886">
    <property type="term" value="C:plasma membrane"/>
    <property type="evidence" value="ECO:0007669"/>
    <property type="project" value="TreeGrafter"/>
</dbReference>
<organism evidence="10 11">
    <name type="scientific">Potamilus streckersoni</name>
    <dbReference type="NCBI Taxonomy" id="2493646"/>
    <lineage>
        <taxon>Eukaryota</taxon>
        <taxon>Metazoa</taxon>
        <taxon>Spiralia</taxon>
        <taxon>Lophotrochozoa</taxon>
        <taxon>Mollusca</taxon>
        <taxon>Bivalvia</taxon>
        <taxon>Autobranchia</taxon>
        <taxon>Heteroconchia</taxon>
        <taxon>Palaeoheterodonta</taxon>
        <taxon>Unionida</taxon>
        <taxon>Unionoidea</taxon>
        <taxon>Unionidae</taxon>
        <taxon>Ambleminae</taxon>
        <taxon>Lampsilini</taxon>
        <taxon>Potamilus</taxon>
    </lineage>
</organism>
<evidence type="ECO:0000256" key="7">
    <source>
        <dbReference type="ARBA" id="ARBA00023224"/>
    </source>
</evidence>
<dbReference type="Pfam" id="PF00001">
    <property type="entry name" value="7tm_1"/>
    <property type="match status" value="1"/>
</dbReference>
<dbReference type="PROSITE" id="PS50262">
    <property type="entry name" value="G_PROTEIN_RECEP_F1_2"/>
    <property type="match status" value="1"/>
</dbReference>
<feature type="transmembrane region" description="Helical" evidence="8">
    <location>
        <begin position="31"/>
        <end position="56"/>
    </location>
</feature>
<name>A0AAE0SHY2_9BIVA</name>
<keyword evidence="2 8" id="KW-0812">Transmembrane</keyword>
<reference evidence="10" key="3">
    <citation type="submission" date="2023-05" db="EMBL/GenBank/DDBJ databases">
        <authorList>
            <person name="Smith C.H."/>
        </authorList>
    </citation>
    <scope>NUCLEOTIDE SEQUENCE</scope>
    <source>
        <strain evidence="10">CHS0354</strain>
        <tissue evidence="10">Mantle</tissue>
    </source>
</reference>
<keyword evidence="6" id="KW-0675">Receptor</keyword>
<dbReference type="Gene3D" id="1.20.1070.10">
    <property type="entry name" value="Rhodopsin 7-helix transmembrane proteins"/>
    <property type="match status" value="1"/>
</dbReference>
<evidence type="ECO:0000256" key="8">
    <source>
        <dbReference type="SAM" id="Phobius"/>
    </source>
</evidence>
<dbReference type="InterPro" id="IPR017452">
    <property type="entry name" value="GPCR_Rhodpsn_7TM"/>
</dbReference>
<comment type="subcellular location">
    <subcellularLocation>
        <location evidence="1">Membrane</location>
        <topology evidence="1">Multi-pass membrane protein</topology>
    </subcellularLocation>
</comment>
<evidence type="ECO:0000256" key="6">
    <source>
        <dbReference type="ARBA" id="ARBA00023170"/>
    </source>
</evidence>
<keyword evidence="5 8" id="KW-0472">Membrane</keyword>
<evidence type="ECO:0000259" key="9">
    <source>
        <dbReference type="PROSITE" id="PS50262"/>
    </source>
</evidence>
<dbReference type="InterPro" id="IPR000276">
    <property type="entry name" value="GPCR_Rhodpsn"/>
</dbReference>
<evidence type="ECO:0000256" key="2">
    <source>
        <dbReference type="ARBA" id="ARBA00022692"/>
    </source>
</evidence>
<keyword evidence="11" id="KW-1185">Reference proteome</keyword>
<accession>A0AAE0SHY2</accession>
<sequence length="287" mass="33070">MIPIAVFTKHMTLRSGVKICREDWTNKRLEMAYTVFLDVVLLLVPLCIMAGAYVKIVRTLRAGIMMGEQIDTTSSNRCGQKKKLVCELTSLRKTSVRSYILPNGSPIPLKHFTLNQRRNVQEGSLSESPCSSQESTPRRKIDRTEFIRQSNFEKSRTAKLRVIRMLFVVVVEFFICWTPLYFVNTWLSYDRKSVEVTISNLALSLIFLLSYLSSCCNPITYCFMNSSFRQSFLAAIQCCLRGRQDLGRYPSLNSKTSYRTSVHRMTFYERCNDNLDQCDKSLETGDD</sequence>
<evidence type="ECO:0000256" key="4">
    <source>
        <dbReference type="ARBA" id="ARBA00023040"/>
    </source>
</evidence>
<dbReference type="SUPFAM" id="SSF81321">
    <property type="entry name" value="Family A G protein-coupled receptor-like"/>
    <property type="match status" value="1"/>
</dbReference>
<proteinExistence type="predicted"/>
<evidence type="ECO:0000313" key="11">
    <source>
        <dbReference type="Proteomes" id="UP001195483"/>
    </source>
</evidence>
<reference evidence="10" key="2">
    <citation type="journal article" date="2021" name="Genome Biol. Evol.">
        <title>Developing a high-quality reference genome for a parasitic bivalve with doubly uniparental inheritance (Bivalvia: Unionida).</title>
        <authorList>
            <person name="Smith C.H."/>
        </authorList>
    </citation>
    <scope>NUCLEOTIDE SEQUENCE</scope>
    <source>
        <strain evidence="10">CHS0354</strain>
        <tissue evidence="10">Mantle</tissue>
    </source>
</reference>
<keyword evidence="4" id="KW-0297">G-protein coupled receptor</keyword>
<gene>
    <name evidence="10" type="ORF">CHS0354_022569</name>
</gene>
<keyword evidence="3 8" id="KW-1133">Transmembrane helix</keyword>
<evidence type="ECO:0000256" key="3">
    <source>
        <dbReference type="ARBA" id="ARBA00022989"/>
    </source>
</evidence>
<dbReference type="PANTHER" id="PTHR24238:SF75">
    <property type="entry name" value="CHOLECYSTOKININ-LIKE RECEPTOR AT 17D1-RELATED"/>
    <property type="match status" value="1"/>
</dbReference>
<dbReference type="PRINTS" id="PR00237">
    <property type="entry name" value="GPCRRHODOPSN"/>
</dbReference>
<reference evidence="10" key="1">
    <citation type="journal article" date="2021" name="Genome Biol. Evol.">
        <title>A High-Quality Reference Genome for a Parasitic Bivalve with Doubly Uniparental Inheritance (Bivalvia: Unionida).</title>
        <authorList>
            <person name="Smith C.H."/>
        </authorList>
    </citation>
    <scope>NUCLEOTIDE SEQUENCE</scope>
    <source>
        <strain evidence="10">CHS0354</strain>
    </source>
</reference>
<protein>
    <recommendedName>
        <fullName evidence="9">G-protein coupled receptors family 1 profile domain-containing protein</fullName>
    </recommendedName>
</protein>
<feature type="transmembrane region" description="Helical" evidence="8">
    <location>
        <begin position="162"/>
        <end position="182"/>
    </location>
</feature>
<dbReference type="PANTHER" id="PTHR24238">
    <property type="entry name" value="G-PROTEIN COUPLED RECEPTOR"/>
    <property type="match status" value="1"/>
</dbReference>
<dbReference type="Proteomes" id="UP001195483">
    <property type="component" value="Unassembled WGS sequence"/>
</dbReference>
<dbReference type="EMBL" id="JAEAOA010001368">
    <property type="protein sequence ID" value="KAK3592326.1"/>
    <property type="molecule type" value="Genomic_DNA"/>
</dbReference>
<evidence type="ECO:0000313" key="10">
    <source>
        <dbReference type="EMBL" id="KAK3592326.1"/>
    </source>
</evidence>
<evidence type="ECO:0000256" key="1">
    <source>
        <dbReference type="ARBA" id="ARBA00004141"/>
    </source>
</evidence>
<evidence type="ECO:0000256" key="5">
    <source>
        <dbReference type="ARBA" id="ARBA00023136"/>
    </source>
</evidence>
<dbReference type="GO" id="GO:0008188">
    <property type="term" value="F:neuropeptide receptor activity"/>
    <property type="evidence" value="ECO:0007669"/>
    <property type="project" value="TreeGrafter"/>
</dbReference>
<dbReference type="AlphaFoldDB" id="A0AAE0SHY2"/>
<keyword evidence="7" id="KW-0807">Transducer</keyword>